<evidence type="ECO:0000256" key="1">
    <source>
        <dbReference type="SAM" id="MobiDB-lite"/>
    </source>
</evidence>
<evidence type="ECO:0000313" key="3">
    <source>
        <dbReference type="Proteomes" id="UP001165121"/>
    </source>
</evidence>
<comment type="caution">
    <text evidence="2">The sequence shown here is derived from an EMBL/GenBank/DDBJ whole genome shotgun (WGS) entry which is preliminary data.</text>
</comment>
<dbReference type="Proteomes" id="UP001165121">
    <property type="component" value="Unassembled WGS sequence"/>
</dbReference>
<reference evidence="2" key="1">
    <citation type="submission" date="2023-04" db="EMBL/GenBank/DDBJ databases">
        <title>Phytophthora fragariaefolia NBRC 109709.</title>
        <authorList>
            <person name="Ichikawa N."/>
            <person name="Sato H."/>
            <person name="Tonouchi N."/>
        </authorList>
    </citation>
    <scope>NUCLEOTIDE SEQUENCE</scope>
    <source>
        <strain evidence="2">NBRC 109709</strain>
    </source>
</reference>
<name>A0A9W6Y7M1_9STRA</name>
<feature type="region of interest" description="Disordered" evidence="1">
    <location>
        <begin position="55"/>
        <end position="109"/>
    </location>
</feature>
<dbReference type="AlphaFoldDB" id="A0A9W6Y7M1"/>
<accession>A0A9W6Y7M1</accession>
<sequence length="148" mass="16188">MISRHADNNGRQYTNVKFPWRKLHTFHFETGEVPGTTHRQQLSSRLRKLRYEIEGGGVRLSTTQSDISRGEITISRLSAPPSAISEDSPPPPSTTSEDPPPPPSATAEDLLPILPTAHENVSTDETSCNISNLSDVHTYDATSISAPL</sequence>
<evidence type="ECO:0000313" key="2">
    <source>
        <dbReference type="EMBL" id="GMF55586.1"/>
    </source>
</evidence>
<gene>
    <name evidence="2" type="ORF">Pfra01_002343600</name>
</gene>
<protein>
    <submittedName>
        <fullName evidence="2">Unnamed protein product</fullName>
    </submittedName>
</protein>
<proteinExistence type="predicted"/>
<dbReference type="EMBL" id="BSXT01003767">
    <property type="protein sequence ID" value="GMF55586.1"/>
    <property type="molecule type" value="Genomic_DNA"/>
</dbReference>
<keyword evidence="3" id="KW-1185">Reference proteome</keyword>
<organism evidence="2 3">
    <name type="scientific">Phytophthora fragariaefolia</name>
    <dbReference type="NCBI Taxonomy" id="1490495"/>
    <lineage>
        <taxon>Eukaryota</taxon>
        <taxon>Sar</taxon>
        <taxon>Stramenopiles</taxon>
        <taxon>Oomycota</taxon>
        <taxon>Peronosporomycetes</taxon>
        <taxon>Peronosporales</taxon>
        <taxon>Peronosporaceae</taxon>
        <taxon>Phytophthora</taxon>
    </lineage>
</organism>
<feature type="compositionally biased region" description="Pro residues" evidence="1">
    <location>
        <begin position="88"/>
        <end position="104"/>
    </location>
</feature>